<proteinExistence type="predicted"/>
<dbReference type="PANTHER" id="PTHR43698">
    <property type="entry name" value="RIBD C-TERMINAL DOMAIN CONTAINING PROTEIN"/>
    <property type="match status" value="1"/>
</dbReference>
<dbReference type="InterPro" id="IPR011051">
    <property type="entry name" value="RmlC_Cupin_sf"/>
</dbReference>
<gene>
    <name evidence="2" type="ORF">FD26_GL000037</name>
</gene>
<evidence type="ECO:0000313" key="2">
    <source>
        <dbReference type="EMBL" id="KRK44502.1"/>
    </source>
</evidence>
<protein>
    <submittedName>
        <fullName evidence="2">Double-stranded beta-helix-like protein</fullName>
    </submittedName>
</protein>
<dbReference type="Proteomes" id="UP000050964">
    <property type="component" value="Unassembled WGS sequence"/>
</dbReference>
<evidence type="ECO:0000259" key="1">
    <source>
        <dbReference type="Pfam" id="PF07883"/>
    </source>
</evidence>
<name>A0A837RKL5_9LACO</name>
<accession>A0A837RKL5</accession>
<dbReference type="EMBL" id="AZDB01000001">
    <property type="protein sequence ID" value="KRK44502.1"/>
    <property type="molecule type" value="Genomic_DNA"/>
</dbReference>
<reference evidence="2 3" key="1">
    <citation type="journal article" date="2015" name="Genome Announc.">
        <title>Expanding the biotechnology potential of lactobacilli through comparative genomics of 213 strains and associated genera.</title>
        <authorList>
            <person name="Sun Z."/>
            <person name="Harris H.M."/>
            <person name="McCann A."/>
            <person name="Guo C."/>
            <person name="Argimon S."/>
            <person name="Zhang W."/>
            <person name="Yang X."/>
            <person name="Jeffery I.B."/>
            <person name="Cooney J.C."/>
            <person name="Kagawa T.F."/>
            <person name="Liu W."/>
            <person name="Song Y."/>
            <person name="Salvetti E."/>
            <person name="Wrobel A."/>
            <person name="Rasinkangas P."/>
            <person name="Parkhill J."/>
            <person name="Rea M.C."/>
            <person name="O'Sullivan O."/>
            <person name="Ritari J."/>
            <person name="Douillard F.P."/>
            <person name="Paul Ross R."/>
            <person name="Yang R."/>
            <person name="Briner A.E."/>
            <person name="Felis G.E."/>
            <person name="de Vos W.M."/>
            <person name="Barrangou R."/>
            <person name="Klaenhammer T.R."/>
            <person name="Caufield P.W."/>
            <person name="Cui Y."/>
            <person name="Zhang H."/>
            <person name="O'Toole P.W."/>
        </authorList>
    </citation>
    <scope>NUCLEOTIDE SEQUENCE [LARGE SCALE GENOMIC DNA]</scope>
    <source>
        <strain evidence="2 3">JCM 15951</strain>
    </source>
</reference>
<feature type="domain" description="Cupin type-2" evidence="1">
    <location>
        <begin position="58"/>
        <end position="118"/>
    </location>
</feature>
<dbReference type="PANTHER" id="PTHR43698:SF1">
    <property type="entry name" value="BLL4564 PROTEIN"/>
    <property type="match status" value="1"/>
</dbReference>
<dbReference type="InterPro" id="IPR047263">
    <property type="entry name" value="HNL-like_cupin"/>
</dbReference>
<dbReference type="SUPFAM" id="SSF51182">
    <property type="entry name" value="RmlC-like cupins"/>
    <property type="match status" value="1"/>
</dbReference>
<dbReference type="InterPro" id="IPR014710">
    <property type="entry name" value="RmlC-like_jellyroll"/>
</dbReference>
<dbReference type="Gene3D" id="2.60.120.10">
    <property type="entry name" value="Jelly Rolls"/>
    <property type="match status" value="1"/>
</dbReference>
<dbReference type="InterPro" id="IPR013096">
    <property type="entry name" value="Cupin_2"/>
</dbReference>
<comment type="caution">
    <text evidence="2">The sequence shown here is derived from an EMBL/GenBank/DDBJ whole genome shotgun (WGS) entry which is preliminary data.</text>
</comment>
<evidence type="ECO:0000313" key="3">
    <source>
        <dbReference type="Proteomes" id="UP000050964"/>
    </source>
</evidence>
<sequence length="145" mass="16474">MEIIKEFEKMAKNEELKTNGVFPVGDKNDAYAQYFIGQSYLKGMVSPEDNIDFGVGNVTFEPGCRNNWHIHHDGYQILLVTGGEGWYQEWGKPAQLLKQGDVVVIKEGVKHWHGATKDSWFSHVAITKGKSEWLEPVSDEDYAKL</sequence>
<dbReference type="Pfam" id="PF07883">
    <property type="entry name" value="Cupin_2"/>
    <property type="match status" value="1"/>
</dbReference>
<dbReference type="CDD" id="cd02233">
    <property type="entry name" value="cupin_HNL-like"/>
    <property type="match status" value="1"/>
</dbReference>
<organism evidence="2 3">
    <name type="scientific">Companilactobacillus crustorum JCM 15951</name>
    <dbReference type="NCBI Taxonomy" id="1423737"/>
    <lineage>
        <taxon>Bacteria</taxon>
        <taxon>Bacillati</taxon>
        <taxon>Bacillota</taxon>
        <taxon>Bacilli</taxon>
        <taxon>Lactobacillales</taxon>
        <taxon>Lactobacillaceae</taxon>
        <taxon>Companilactobacillus</taxon>
    </lineage>
</organism>
<dbReference type="AlphaFoldDB" id="A0A837RKL5"/>